<protein>
    <submittedName>
        <fullName evidence="2">Uncharacterized protein</fullName>
    </submittedName>
</protein>
<comment type="caution">
    <text evidence="2">The sequence shown here is derived from an EMBL/GenBank/DDBJ whole genome shotgun (WGS) entry which is preliminary data.</text>
</comment>
<organism evidence="2 4">
    <name type="scientific">Trichinella pseudospiralis</name>
    <name type="common">Parasitic roundworm</name>
    <dbReference type="NCBI Taxonomy" id="6337"/>
    <lineage>
        <taxon>Eukaryota</taxon>
        <taxon>Metazoa</taxon>
        <taxon>Ecdysozoa</taxon>
        <taxon>Nematoda</taxon>
        <taxon>Enoplea</taxon>
        <taxon>Dorylaimia</taxon>
        <taxon>Trichinellida</taxon>
        <taxon>Trichinellidae</taxon>
        <taxon>Trichinella</taxon>
    </lineage>
</organism>
<evidence type="ECO:0000313" key="4">
    <source>
        <dbReference type="Proteomes" id="UP000054826"/>
    </source>
</evidence>
<dbReference type="AlphaFoldDB" id="A0A0V1JJJ1"/>
<keyword evidence="3" id="KW-1185">Reference proteome</keyword>
<sequence>MNETIAFFMGSSMKLNTSAISDMITNSESEEYYRTPKLCWLSRVDNGRSNCSPANLYVSATNLATSYRPILCAINSPLRHRLQ</sequence>
<name>A0A0V1JJJ1_TRIPS</name>
<dbReference type="EMBL" id="JYDS01000533">
    <property type="protein sequence ID" value="KRZ03372.1"/>
    <property type="molecule type" value="Genomic_DNA"/>
</dbReference>
<evidence type="ECO:0000313" key="2">
    <source>
        <dbReference type="EMBL" id="KRZ35153.1"/>
    </source>
</evidence>
<gene>
    <name evidence="1" type="ORF">T4B_2256</name>
    <name evidence="2" type="ORF">T4C_11268</name>
</gene>
<accession>A0A0V1JJJ1</accession>
<evidence type="ECO:0000313" key="1">
    <source>
        <dbReference type="EMBL" id="KRZ03372.1"/>
    </source>
</evidence>
<dbReference type="Proteomes" id="UP000054826">
    <property type="component" value="Unassembled WGS sequence"/>
</dbReference>
<dbReference type="EMBL" id="JYDV01000095">
    <property type="protein sequence ID" value="KRZ35153.1"/>
    <property type="molecule type" value="Genomic_DNA"/>
</dbReference>
<proteinExistence type="predicted"/>
<dbReference type="Proteomes" id="UP000054805">
    <property type="component" value="Unassembled WGS sequence"/>
</dbReference>
<evidence type="ECO:0000313" key="3">
    <source>
        <dbReference type="Proteomes" id="UP000054805"/>
    </source>
</evidence>
<reference evidence="3 4" key="1">
    <citation type="submission" date="2015-01" db="EMBL/GenBank/DDBJ databases">
        <title>Evolution of Trichinella species and genotypes.</title>
        <authorList>
            <person name="Korhonen P.K."/>
            <person name="Edoardo P."/>
            <person name="Giuseppe L.R."/>
            <person name="Gasser R.B."/>
        </authorList>
    </citation>
    <scope>NUCLEOTIDE SEQUENCE [LARGE SCALE GENOMIC DNA]</scope>
    <source>
        <strain evidence="2">ISS176</strain>
        <strain evidence="1">ISS588</strain>
    </source>
</reference>